<proteinExistence type="predicted"/>
<dbReference type="Proteomes" id="UP000192923">
    <property type="component" value="Unassembled WGS sequence"/>
</dbReference>
<keyword evidence="2" id="KW-1185">Reference proteome</keyword>
<organism evidence="1 2">
    <name type="scientific">Methylomagnum ishizawai</name>
    <dbReference type="NCBI Taxonomy" id="1760988"/>
    <lineage>
        <taxon>Bacteria</taxon>
        <taxon>Pseudomonadati</taxon>
        <taxon>Pseudomonadota</taxon>
        <taxon>Gammaproteobacteria</taxon>
        <taxon>Methylococcales</taxon>
        <taxon>Methylococcaceae</taxon>
        <taxon>Methylomagnum</taxon>
    </lineage>
</organism>
<dbReference type="Pfam" id="PF05947">
    <property type="entry name" value="T6SS_TssF"/>
    <property type="match status" value="1"/>
</dbReference>
<sequence>MGADDALYRTFLEELRALAEFRLDYNLEHPKSGVEWDDPDVKRLIEALAFFGARSQLVALRNVDGTRRRLYQQFFPYLLSPLSSMAMVQAQPTGQLAEVLNLPAGSEILLQPERGGSAIFRTLHPLRVLPLRLVQIKQEALDGAGVRLLLSFQAAFALNEAPGPLRLHINYLNDFGISLKLFAYLKHGLRAAKLQFGAYDPDQPGADCPFAFGVPPAGLDTDEWRHPIEELRYYFHFPQQELYLELELPEPPRHWTGFALALDCAEPWPRQLHLNRDAFQLFTAPIVNSQRAFAQPIVHDGTQERHTIRHPQPEFGFSLQQVLGVYEVTDQGMRPLRPGILSGGEGSFEIEQGPPREQGDPLSWLVPHLPSALERPRTLAVEALWLQTWYDQDAPGRHALRPLRRQTQGVRWELLDNPVVHADNRRFDATAGFLHLLTLMHKDCLSVQDIRDLLSALGSVEAGRFQGVFRSLEDARLEEEPLGGREGRMTKQIYHLRFKAQAGDSSELTETFVEHVGRVLDLWLAEALVEARAEPQAGTHATEQGDRL</sequence>
<dbReference type="EMBL" id="FXAM01000001">
    <property type="protein sequence ID" value="SMF94698.1"/>
    <property type="molecule type" value="Genomic_DNA"/>
</dbReference>
<protein>
    <submittedName>
        <fullName evidence="1">Type VI secretion system protein ImpG</fullName>
    </submittedName>
</protein>
<dbReference type="AlphaFoldDB" id="A0A1Y6CVN2"/>
<accession>A0A1Y6CVN2</accession>
<gene>
    <name evidence="1" type="ORF">SAMN02949497_2030</name>
</gene>
<dbReference type="STRING" id="1760988.SAMN02949497_2030"/>
<dbReference type="PANTHER" id="PTHR35370:SF1">
    <property type="entry name" value="TYPE VI SECRETION SYSTEM COMPONENT TSSF1"/>
    <property type="match status" value="1"/>
</dbReference>
<dbReference type="RefSeq" id="WP_085212309.1">
    <property type="nucleotide sequence ID" value="NZ_FXAM01000001.1"/>
</dbReference>
<evidence type="ECO:0000313" key="2">
    <source>
        <dbReference type="Proteomes" id="UP000192923"/>
    </source>
</evidence>
<dbReference type="PANTHER" id="PTHR35370">
    <property type="entry name" value="CYTOPLASMIC PROTEIN-RELATED-RELATED"/>
    <property type="match status" value="1"/>
</dbReference>
<evidence type="ECO:0000313" key="1">
    <source>
        <dbReference type="EMBL" id="SMF94698.1"/>
    </source>
</evidence>
<dbReference type="InterPro" id="IPR010272">
    <property type="entry name" value="T6SS_TssF"/>
</dbReference>
<dbReference type="OrthoDB" id="9763676at2"/>
<name>A0A1Y6CVN2_9GAMM</name>
<reference evidence="1 2" key="1">
    <citation type="submission" date="2016-12" db="EMBL/GenBank/DDBJ databases">
        <authorList>
            <person name="Song W.-J."/>
            <person name="Kurnit D.M."/>
        </authorList>
    </citation>
    <scope>NUCLEOTIDE SEQUENCE [LARGE SCALE GENOMIC DNA]</scope>
    <source>
        <strain evidence="1 2">175</strain>
    </source>
</reference>